<gene>
    <name evidence="5" type="ORF">HFQ381_LOCUS29452</name>
    <name evidence="3" type="ORF">LUA448_LOCUS8205</name>
    <name evidence="4" type="ORF">TIS948_LOCUS22376</name>
</gene>
<dbReference type="EMBL" id="CAJNXB010003845">
    <property type="protein sequence ID" value="CAF3341220.1"/>
    <property type="molecule type" value="Genomic_DNA"/>
</dbReference>
<name>A0A817VNN2_9BILA</name>
<dbReference type="Proteomes" id="UP000663851">
    <property type="component" value="Unassembled WGS sequence"/>
</dbReference>
<reference evidence="4" key="1">
    <citation type="submission" date="2021-02" db="EMBL/GenBank/DDBJ databases">
        <authorList>
            <person name="Nowell W R."/>
        </authorList>
    </citation>
    <scope>NUCLEOTIDE SEQUENCE</scope>
</reference>
<dbReference type="Proteomes" id="UP000663825">
    <property type="component" value="Unassembled WGS sequence"/>
</dbReference>
<dbReference type="InterPro" id="IPR028190">
    <property type="entry name" value="Ntox21"/>
</dbReference>
<accession>A0A817VNN2</accession>
<feature type="region of interest" description="Disordered" evidence="1">
    <location>
        <begin position="68"/>
        <end position="91"/>
    </location>
</feature>
<comment type="caution">
    <text evidence="4">The sequence shown here is derived from an EMBL/GenBank/DDBJ whole genome shotgun (WGS) entry which is preliminary data.</text>
</comment>
<feature type="compositionally biased region" description="Polar residues" evidence="1">
    <location>
        <begin position="74"/>
        <end position="84"/>
    </location>
</feature>
<dbReference type="Proteomes" id="UP000663833">
    <property type="component" value="Unassembled WGS sequence"/>
</dbReference>
<evidence type="ECO:0000313" key="5">
    <source>
        <dbReference type="EMBL" id="CAF4526484.1"/>
    </source>
</evidence>
<dbReference type="InterPro" id="IPR038181">
    <property type="entry name" value="Ntox21_sf"/>
</dbReference>
<dbReference type="EMBL" id="CAJNYD010000863">
    <property type="protein sequence ID" value="CAF3302542.1"/>
    <property type="molecule type" value="Genomic_DNA"/>
</dbReference>
<sequence length="91" mass="10404">MANRTSRPRMREDEAEELIVAQGYRKTNMRLHGRSVYYNPQKPNNIQYITYDVDGHNGGVWKAGNKKWAENGGRSASRSGTYDENLNKIGD</sequence>
<dbReference type="EMBL" id="CAJOBO010004655">
    <property type="protein sequence ID" value="CAF4526484.1"/>
    <property type="molecule type" value="Genomic_DNA"/>
</dbReference>
<evidence type="ECO:0000256" key="1">
    <source>
        <dbReference type="SAM" id="MobiDB-lite"/>
    </source>
</evidence>
<evidence type="ECO:0000313" key="6">
    <source>
        <dbReference type="Proteomes" id="UP000663825"/>
    </source>
</evidence>
<dbReference type="AlphaFoldDB" id="A0A817VNN2"/>
<protein>
    <recommendedName>
        <fullName evidence="2">Novel toxin 21 domain-containing protein</fullName>
    </recommendedName>
</protein>
<evidence type="ECO:0000313" key="4">
    <source>
        <dbReference type="EMBL" id="CAF3341220.1"/>
    </source>
</evidence>
<proteinExistence type="predicted"/>
<organism evidence="4 6">
    <name type="scientific">Rotaria socialis</name>
    <dbReference type="NCBI Taxonomy" id="392032"/>
    <lineage>
        <taxon>Eukaryota</taxon>
        <taxon>Metazoa</taxon>
        <taxon>Spiralia</taxon>
        <taxon>Gnathifera</taxon>
        <taxon>Rotifera</taxon>
        <taxon>Eurotatoria</taxon>
        <taxon>Bdelloidea</taxon>
        <taxon>Philodinida</taxon>
        <taxon>Philodinidae</taxon>
        <taxon>Rotaria</taxon>
    </lineage>
</organism>
<evidence type="ECO:0000259" key="2">
    <source>
        <dbReference type="Pfam" id="PF15526"/>
    </source>
</evidence>
<dbReference type="Pfam" id="PF15526">
    <property type="entry name" value="Ntox21"/>
    <property type="match status" value="1"/>
</dbReference>
<feature type="domain" description="Novel toxin 21" evidence="2">
    <location>
        <begin position="23"/>
        <end position="91"/>
    </location>
</feature>
<evidence type="ECO:0000313" key="3">
    <source>
        <dbReference type="EMBL" id="CAF3302542.1"/>
    </source>
</evidence>
<dbReference type="CDD" id="cd20685">
    <property type="entry name" value="CdiA-CT_Ecl_RNase-like"/>
    <property type="match status" value="1"/>
</dbReference>
<dbReference type="OrthoDB" id="10017449at2759"/>
<dbReference type="Gene3D" id="3.10.380.20">
    <property type="entry name" value="Novel toxin 21 (CdiA), C-terminal domain"/>
    <property type="match status" value="1"/>
</dbReference>